<sequence>MHHSQRPIYHLRFLSKYPNAIAGTTKYDGKLNILTGNVVFTTLVIKEFKISLKTEKFALTNTVIVSYYNIN</sequence>
<proteinExistence type="predicted"/>
<keyword evidence="2" id="KW-1185">Reference proteome</keyword>
<dbReference type="AlphaFoldDB" id="A0A3M7SHN1"/>
<reference evidence="1 2" key="1">
    <citation type="journal article" date="2018" name="Sci. Rep.">
        <title>Genomic signatures of local adaptation to the degree of environmental predictability in rotifers.</title>
        <authorList>
            <person name="Franch-Gras L."/>
            <person name="Hahn C."/>
            <person name="Garcia-Roger E.M."/>
            <person name="Carmona M.J."/>
            <person name="Serra M."/>
            <person name="Gomez A."/>
        </authorList>
    </citation>
    <scope>NUCLEOTIDE SEQUENCE [LARGE SCALE GENOMIC DNA]</scope>
    <source>
        <strain evidence="1">HYR1</strain>
    </source>
</reference>
<name>A0A3M7SHN1_BRAPC</name>
<accession>A0A3M7SHN1</accession>
<organism evidence="1 2">
    <name type="scientific">Brachionus plicatilis</name>
    <name type="common">Marine rotifer</name>
    <name type="synonym">Brachionus muelleri</name>
    <dbReference type="NCBI Taxonomy" id="10195"/>
    <lineage>
        <taxon>Eukaryota</taxon>
        <taxon>Metazoa</taxon>
        <taxon>Spiralia</taxon>
        <taxon>Gnathifera</taxon>
        <taxon>Rotifera</taxon>
        <taxon>Eurotatoria</taxon>
        <taxon>Monogononta</taxon>
        <taxon>Pseudotrocha</taxon>
        <taxon>Ploima</taxon>
        <taxon>Brachionidae</taxon>
        <taxon>Brachionus</taxon>
    </lineage>
</organism>
<evidence type="ECO:0000313" key="2">
    <source>
        <dbReference type="Proteomes" id="UP000276133"/>
    </source>
</evidence>
<comment type="caution">
    <text evidence="1">The sequence shown here is derived from an EMBL/GenBank/DDBJ whole genome shotgun (WGS) entry which is preliminary data.</text>
</comment>
<evidence type="ECO:0000313" key="1">
    <source>
        <dbReference type="EMBL" id="RNA35272.1"/>
    </source>
</evidence>
<protein>
    <submittedName>
        <fullName evidence="1">Uncharacterized protein</fullName>
    </submittedName>
</protein>
<gene>
    <name evidence="1" type="ORF">BpHYR1_031923</name>
</gene>
<dbReference type="Proteomes" id="UP000276133">
    <property type="component" value="Unassembled WGS sequence"/>
</dbReference>
<dbReference type="EMBL" id="REGN01001347">
    <property type="protein sequence ID" value="RNA35272.1"/>
    <property type="molecule type" value="Genomic_DNA"/>
</dbReference>